<organism evidence="1 2">
    <name type="scientific">Colletotrichum orchidophilum</name>
    <dbReference type="NCBI Taxonomy" id="1209926"/>
    <lineage>
        <taxon>Eukaryota</taxon>
        <taxon>Fungi</taxon>
        <taxon>Dikarya</taxon>
        <taxon>Ascomycota</taxon>
        <taxon>Pezizomycotina</taxon>
        <taxon>Sordariomycetes</taxon>
        <taxon>Hypocreomycetidae</taxon>
        <taxon>Glomerellales</taxon>
        <taxon>Glomerellaceae</taxon>
        <taxon>Colletotrichum</taxon>
    </lineage>
</organism>
<dbReference type="GeneID" id="34563562"/>
<dbReference type="Proteomes" id="UP000176998">
    <property type="component" value="Unassembled WGS sequence"/>
</dbReference>
<protein>
    <submittedName>
        <fullName evidence="1">Uncharacterized protein</fullName>
    </submittedName>
</protein>
<comment type="caution">
    <text evidence="1">The sequence shown here is derived from an EMBL/GenBank/DDBJ whole genome shotgun (WGS) entry which is preliminary data.</text>
</comment>
<accession>A0A1G4AYP0</accession>
<evidence type="ECO:0000313" key="1">
    <source>
        <dbReference type="EMBL" id="OHE94264.1"/>
    </source>
</evidence>
<keyword evidence="2" id="KW-1185">Reference proteome</keyword>
<gene>
    <name evidence="1" type="ORF">CORC01_10424</name>
</gene>
<sequence>MRGRCQMTPDSRVANTPSEAGFVVPVSSWNSRNHLSLSPSFPSAPPCLSADYFCWFDQGEFKDLVWTCSAKRDELLSMASHLLAAGSRSAGVNSTEKVPETQGTRRWALGVAVPGLLNSAVPRRMTMKWNHN</sequence>
<evidence type="ECO:0000313" key="2">
    <source>
        <dbReference type="Proteomes" id="UP000176998"/>
    </source>
</evidence>
<name>A0A1G4AYP0_9PEZI</name>
<dbReference type="AlphaFoldDB" id="A0A1G4AYP0"/>
<dbReference type="RefSeq" id="XP_022471427.1">
    <property type="nucleotide sequence ID" value="XM_022622052.1"/>
</dbReference>
<reference evidence="1 2" key="1">
    <citation type="submission" date="2016-09" db="EMBL/GenBank/DDBJ databases">
        <authorList>
            <person name="Capua I."/>
            <person name="De Benedictis P."/>
            <person name="Joannis T."/>
            <person name="Lombin L.H."/>
            <person name="Cattoli G."/>
        </authorList>
    </citation>
    <scope>NUCLEOTIDE SEQUENCE [LARGE SCALE GENOMIC DNA]</scope>
    <source>
        <strain evidence="1 2">IMI 309357</strain>
    </source>
</reference>
<dbReference type="EMBL" id="MJBS01000103">
    <property type="protein sequence ID" value="OHE94264.1"/>
    <property type="molecule type" value="Genomic_DNA"/>
</dbReference>
<proteinExistence type="predicted"/>